<dbReference type="Proteomes" id="UP000523000">
    <property type="component" value="Unassembled WGS sequence"/>
</dbReference>
<keyword evidence="1" id="KW-0472">Membrane</keyword>
<dbReference type="Pfam" id="PF01145">
    <property type="entry name" value="Band_7"/>
    <property type="match status" value="1"/>
</dbReference>
<evidence type="ECO:0000256" key="1">
    <source>
        <dbReference type="SAM" id="Phobius"/>
    </source>
</evidence>
<dbReference type="RefSeq" id="WP_183510666.1">
    <property type="nucleotide sequence ID" value="NZ_BAABGK010000090.1"/>
</dbReference>
<name>A0A839QGU7_9MICC</name>
<dbReference type="SMART" id="SM00244">
    <property type="entry name" value="PHB"/>
    <property type="match status" value="1"/>
</dbReference>
<keyword evidence="1" id="KW-1133">Transmembrane helix</keyword>
<protein>
    <submittedName>
        <fullName evidence="3">Regulator of protease activity HflC (Stomatin/prohibitin superfamily)</fullName>
    </submittedName>
</protein>
<keyword evidence="4" id="KW-1185">Reference proteome</keyword>
<dbReference type="GO" id="GO:0006508">
    <property type="term" value="P:proteolysis"/>
    <property type="evidence" value="ECO:0007669"/>
    <property type="project" value="UniProtKB-KW"/>
</dbReference>
<feature type="transmembrane region" description="Helical" evidence="1">
    <location>
        <begin position="38"/>
        <end position="58"/>
    </location>
</feature>
<dbReference type="PANTHER" id="PTHR23222">
    <property type="entry name" value="PROHIBITIN"/>
    <property type="match status" value="1"/>
</dbReference>
<evidence type="ECO:0000313" key="4">
    <source>
        <dbReference type="Proteomes" id="UP000523000"/>
    </source>
</evidence>
<organism evidence="3 4">
    <name type="scientific">Paeniglutamicibacter cryotolerans</name>
    <dbReference type="NCBI Taxonomy" id="670079"/>
    <lineage>
        <taxon>Bacteria</taxon>
        <taxon>Bacillati</taxon>
        <taxon>Actinomycetota</taxon>
        <taxon>Actinomycetes</taxon>
        <taxon>Micrococcales</taxon>
        <taxon>Micrococcaceae</taxon>
        <taxon>Paeniglutamicibacter</taxon>
    </lineage>
</organism>
<dbReference type="GO" id="GO:0016020">
    <property type="term" value="C:membrane"/>
    <property type="evidence" value="ECO:0007669"/>
    <property type="project" value="InterPro"/>
</dbReference>
<dbReference type="InterPro" id="IPR001107">
    <property type="entry name" value="Band_7"/>
</dbReference>
<dbReference type="PANTHER" id="PTHR23222:SF0">
    <property type="entry name" value="PROHIBITIN 1"/>
    <property type="match status" value="1"/>
</dbReference>
<evidence type="ECO:0000313" key="3">
    <source>
        <dbReference type="EMBL" id="MBB2995399.1"/>
    </source>
</evidence>
<dbReference type="InterPro" id="IPR000163">
    <property type="entry name" value="Prohibitin"/>
</dbReference>
<proteinExistence type="predicted"/>
<evidence type="ECO:0000259" key="2">
    <source>
        <dbReference type="SMART" id="SM00244"/>
    </source>
</evidence>
<dbReference type="AlphaFoldDB" id="A0A839QGU7"/>
<sequence>MFWFVTGVILALVAISLFISLAGSRKDQEAGSPAWLKMAAPATAVLAVATIVLSTIYTQDEGEARAMRSFTGELVGSDVSPGLGYKAPWVKDISFDTRNNIAAYVGDGSLDFNGGRPTGNQISFTDKDSAAGNIDVVVTYSILPDRIEDIYREYKSQENFRSRLIEQDIRATVRTVPANYSTVEVLTQRAKISDGIQEALAKRWERWGVTSVQVALQEIRYPDAIMERFSNLTAERTRAEEAKAATVTAKETAAQRVAQARGEAEANALLEKSLTPAVLENRRIEMLKAVGEKGNLIITDGKSTPLISVETKK</sequence>
<reference evidence="3 4" key="1">
    <citation type="submission" date="2020-08" db="EMBL/GenBank/DDBJ databases">
        <title>Sequencing the genomes of 1000 actinobacteria strains.</title>
        <authorList>
            <person name="Klenk H.-P."/>
        </authorList>
    </citation>
    <scope>NUCLEOTIDE SEQUENCE [LARGE SCALE GENOMIC DNA]</scope>
    <source>
        <strain evidence="3 4">DSM 22826</strain>
    </source>
</reference>
<gene>
    <name evidence="3" type="ORF">E9229_001590</name>
</gene>
<dbReference type="SUPFAM" id="SSF117892">
    <property type="entry name" value="Band 7/SPFH domain"/>
    <property type="match status" value="1"/>
</dbReference>
<feature type="domain" description="Band 7" evidence="2">
    <location>
        <begin position="54"/>
        <end position="233"/>
    </location>
</feature>
<dbReference type="GO" id="GO:0008233">
    <property type="term" value="F:peptidase activity"/>
    <property type="evidence" value="ECO:0007669"/>
    <property type="project" value="UniProtKB-KW"/>
</dbReference>
<keyword evidence="1" id="KW-0812">Transmembrane</keyword>
<keyword evidence="3" id="KW-0645">Protease</keyword>
<dbReference type="InterPro" id="IPR036013">
    <property type="entry name" value="Band_7/SPFH_dom_sf"/>
</dbReference>
<accession>A0A839QGU7</accession>
<keyword evidence="3" id="KW-0378">Hydrolase</keyword>
<dbReference type="EMBL" id="JACHVS010000001">
    <property type="protein sequence ID" value="MBB2995399.1"/>
    <property type="molecule type" value="Genomic_DNA"/>
</dbReference>
<comment type="caution">
    <text evidence="3">The sequence shown here is derived from an EMBL/GenBank/DDBJ whole genome shotgun (WGS) entry which is preliminary data.</text>
</comment>
<dbReference type="Gene3D" id="3.30.479.30">
    <property type="entry name" value="Band 7 domain"/>
    <property type="match status" value="1"/>
</dbReference>